<keyword evidence="4" id="KW-1185">Reference proteome</keyword>
<keyword evidence="1" id="KW-0238">DNA-binding</keyword>
<protein>
    <recommendedName>
        <fullName evidence="2">HTH araC/xylS-type domain-containing protein</fullName>
    </recommendedName>
</protein>
<dbReference type="PANTHER" id="PTHR43280:SF2">
    <property type="entry name" value="HTH-TYPE TRANSCRIPTIONAL REGULATOR EXSA"/>
    <property type="match status" value="1"/>
</dbReference>
<organism evidence="3 4">
    <name type="scientific">Vibrio phage Aphrodite1</name>
    <dbReference type="NCBI Taxonomy" id="2070057"/>
    <lineage>
        <taxon>Viruses</taxon>
        <taxon>Duplodnaviria</taxon>
        <taxon>Heunggongvirae</taxon>
        <taxon>Uroviricota</taxon>
        <taxon>Caudoviricetes</taxon>
        <taxon>Chimalliviridae</taxon>
        <taxon>Gorgonvirinae</taxon>
        <taxon>Aphroditevirus</taxon>
        <taxon>Aphroditevirus aphrodite1</taxon>
    </lineage>
</organism>
<proteinExistence type="predicted"/>
<dbReference type="PANTHER" id="PTHR43280">
    <property type="entry name" value="ARAC-FAMILY TRANSCRIPTIONAL REGULATOR"/>
    <property type="match status" value="1"/>
</dbReference>
<dbReference type="SMART" id="SM00342">
    <property type="entry name" value="HTH_ARAC"/>
    <property type="match status" value="1"/>
</dbReference>
<sequence length="322" mass="38628">MKQTSKQILDCLSEEDRLKWERIEQEVKGKLHRVTVVWLSEHLGISQRTITRLINTVTYLTPTQWLLDQRYISTINVLKDPNYDLSGLQEQVGYKHQYNFYDYFRKRFPFTFPEIAYLHSLGLSKDFIEGDFDNIEEFLAFEMIQMIQRTNGKIKVKEDLLNFFGGSHTWFYRVWYRYNGPESPSEFISFTRIRWLRRDFLESNTTPNEYFLKNKLGSHNVDYTHKVHYGITFRAWASKQIEGKPRRRKNGCDELLGEEWLERIKQHITYREIDIETISKKVGLSTQAMRKVITYYCKKTYFDFKCEVLASKQSNLTVRSYV</sequence>
<dbReference type="EMBL" id="MG720308">
    <property type="protein sequence ID" value="AUR80987.1"/>
    <property type="molecule type" value="Genomic_DNA"/>
</dbReference>
<feature type="domain" description="HTH araC/xylS-type" evidence="2">
    <location>
        <begin position="21"/>
        <end position="118"/>
    </location>
</feature>
<evidence type="ECO:0000259" key="2">
    <source>
        <dbReference type="PROSITE" id="PS01124"/>
    </source>
</evidence>
<name>A0A2I7QHW2_9CAUD</name>
<accession>A0A2I7QHW2</accession>
<dbReference type="Proteomes" id="UP000240536">
    <property type="component" value="Segment"/>
</dbReference>
<dbReference type="PROSITE" id="PS01124">
    <property type="entry name" value="HTH_ARAC_FAMILY_2"/>
    <property type="match status" value="1"/>
</dbReference>
<dbReference type="GO" id="GO:0003700">
    <property type="term" value="F:DNA-binding transcription factor activity"/>
    <property type="evidence" value="ECO:0007669"/>
    <property type="project" value="InterPro"/>
</dbReference>
<dbReference type="Pfam" id="PF12833">
    <property type="entry name" value="HTH_18"/>
    <property type="match status" value="1"/>
</dbReference>
<gene>
    <name evidence="3" type="ORF">Aphrodite1_0039</name>
</gene>
<dbReference type="Gene3D" id="1.10.10.60">
    <property type="entry name" value="Homeodomain-like"/>
    <property type="match status" value="1"/>
</dbReference>
<evidence type="ECO:0000313" key="3">
    <source>
        <dbReference type="EMBL" id="AUR80987.1"/>
    </source>
</evidence>
<reference evidence="4" key="1">
    <citation type="submission" date="2017-12" db="EMBL/GenBank/DDBJ databases">
        <title>Phage resistance in Vibrio sp. unravels a complex metabolic adaptation strategy.</title>
        <authorList>
            <person name="Skliros D."/>
            <person name="Kalatzis P.G."/>
            <person name="Katharios P."/>
            <person name="Flemetakis E."/>
        </authorList>
    </citation>
    <scope>NUCLEOTIDE SEQUENCE [LARGE SCALE GENOMIC DNA]</scope>
</reference>
<evidence type="ECO:0000313" key="4">
    <source>
        <dbReference type="Proteomes" id="UP000240536"/>
    </source>
</evidence>
<dbReference type="GO" id="GO:0043565">
    <property type="term" value="F:sequence-specific DNA binding"/>
    <property type="evidence" value="ECO:0007669"/>
    <property type="project" value="InterPro"/>
</dbReference>
<evidence type="ECO:0000256" key="1">
    <source>
        <dbReference type="ARBA" id="ARBA00023125"/>
    </source>
</evidence>
<dbReference type="InterPro" id="IPR018060">
    <property type="entry name" value="HTH_AraC"/>
</dbReference>